<feature type="region of interest" description="Disordered" evidence="4">
    <location>
        <begin position="119"/>
        <end position="212"/>
    </location>
</feature>
<keyword evidence="2" id="KW-0804">Transcription</keyword>
<evidence type="ECO:0000259" key="5">
    <source>
        <dbReference type="PROSITE" id="PS50118"/>
    </source>
</evidence>
<keyword evidence="8" id="KW-1185">Reference proteome</keyword>
<evidence type="ECO:0000313" key="8">
    <source>
        <dbReference type="Proteomes" id="UP000235388"/>
    </source>
</evidence>
<feature type="domain" description="HMG box" evidence="5">
    <location>
        <begin position="65"/>
        <end position="133"/>
    </location>
</feature>
<protein>
    <recommendedName>
        <fullName evidence="5">HMG box domain-containing protein</fullName>
    </recommendedName>
</protein>
<dbReference type="GO" id="GO:0000978">
    <property type="term" value="F:RNA polymerase II cis-regulatory region sequence-specific DNA binding"/>
    <property type="evidence" value="ECO:0007669"/>
    <property type="project" value="TreeGrafter"/>
</dbReference>
<gene>
    <name evidence="6" type="ORF">PCANC_13293</name>
    <name evidence="7" type="ORF">PCASD_02603</name>
</gene>
<feature type="compositionally biased region" description="Polar residues" evidence="4">
    <location>
        <begin position="324"/>
        <end position="338"/>
    </location>
</feature>
<dbReference type="Proteomes" id="UP000235392">
    <property type="component" value="Unassembled WGS sequence"/>
</dbReference>
<reference evidence="8 9" key="1">
    <citation type="submission" date="2017-11" db="EMBL/GenBank/DDBJ databases">
        <title>De novo assembly and phasing of dikaryotic genomes from two isolates of Puccinia coronata f. sp. avenae, the causal agent of oat crown rust.</title>
        <authorList>
            <person name="Miller M.E."/>
            <person name="Zhang Y."/>
            <person name="Omidvar V."/>
            <person name="Sperschneider J."/>
            <person name="Schwessinger B."/>
            <person name="Raley C."/>
            <person name="Palmer J.M."/>
            <person name="Garnica D."/>
            <person name="Upadhyaya N."/>
            <person name="Rathjen J."/>
            <person name="Taylor J.M."/>
            <person name="Park R.F."/>
            <person name="Dodds P.N."/>
            <person name="Hirsch C.D."/>
            <person name="Kianian S.F."/>
            <person name="Figueroa M."/>
        </authorList>
    </citation>
    <scope>NUCLEOTIDE SEQUENCE [LARGE SCALE GENOMIC DNA]</scope>
    <source>
        <strain evidence="6">12NC29</strain>
        <strain evidence="7">12SD80</strain>
    </source>
</reference>
<evidence type="ECO:0000256" key="4">
    <source>
        <dbReference type="SAM" id="MobiDB-lite"/>
    </source>
</evidence>
<evidence type="ECO:0000256" key="2">
    <source>
        <dbReference type="ARBA" id="ARBA00023163"/>
    </source>
</evidence>
<sequence>MAHLMTPESKPAFSRLDPPDFHPTTKLASDEEHGSKQISLDLIAGDAKLQSTNQGSVVKKKEEKLPRPPNSWILYRSDKIAEMKSQHSGLAQCLLSKEIATRWHSESQEVRNNYEKKAELIKAEHAVKYPDYKYSPKRRKPADSHKDGQKKITDPSSPLQKSKRKESSSSADSRSSSSRSKKGKASRSTDDMSPKQESTPKLNEGNNPDLIHPDELEADLYSAYPLLGKLAQAHDTQAQRVMATGDYRKIMSTIEAPSAGISCDHRFSAPAAYAGLSPDQLPDPRQPLHHFPSQGLIQLAQPPPQPRREWLDFSRLDPQLQLLEPSTSNWTTANTTDISPQPLPSSSPSMLFSSNNPHQPPTPNPGDFGFFQSGEDFNAMESDWMNPDLQSTMNGSFFGPPFGSCDPAFEFNHDHNPVPDDLLESHSTNPNNLIFPTYPFFSSH</sequence>
<dbReference type="CDD" id="cd01389">
    <property type="entry name" value="HMG-box_ROX1-like"/>
    <property type="match status" value="1"/>
</dbReference>
<evidence type="ECO:0000313" key="9">
    <source>
        <dbReference type="Proteomes" id="UP000235392"/>
    </source>
</evidence>
<dbReference type="PROSITE" id="PS50118">
    <property type="entry name" value="HMG_BOX_2"/>
    <property type="match status" value="1"/>
</dbReference>
<dbReference type="GO" id="GO:0001228">
    <property type="term" value="F:DNA-binding transcription activator activity, RNA polymerase II-specific"/>
    <property type="evidence" value="ECO:0007669"/>
    <property type="project" value="TreeGrafter"/>
</dbReference>
<dbReference type="STRING" id="200324.A0A2N5SPD5"/>
<dbReference type="EMBL" id="PGCJ01000904">
    <property type="protein sequence ID" value="PLW15103.1"/>
    <property type="molecule type" value="Genomic_DNA"/>
</dbReference>
<dbReference type="Gene3D" id="1.10.30.10">
    <property type="entry name" value="High mobility group box domain"/>
    <property type="match status" value="1"/>
</dbReference>
<dbReference type="Proteomes" id="UP000235388">
    <property type="component" value="Unassembled WGS sequence"/>
</dbReference>
<dbReference type="PANTHER" id="PTHR10270">
    <property type="entry name" value="SOX TRANSCRIPTION FACTOR"/>
    <property type="match status" value="1"/>
</dbReference>
<keyword evidence="3" id="KW-0539">Nucleus</keyword>
<dbReference type="OrthoDB" id="2497274at2759"/>
<evidence type="ECO:0000256" key="1">
    <source>
        <dbReference type="ARBA" id="ARBA00023125"/>
    </source>
</evidence>
<dbReference type="Pfam" id="PF00505">
    <property type="entry name" value="HMG_box"/>
    <property type="match status" value="1"/>
</dbReference>
<feature type="compositionally biased region" description="Basic and acidic residues" evidence="4">
    <location>
        <begin position="119"/>
        <end position="131"/>
    </location>
</feature>
<dbReference type="GO" id="GO:0005634">
    <property type="term" value="C:nucleus"/>
    <property type="evidence" value="ECO:0007669"/>
    <property type="project" value="UniProtKB-UniRule"/>
</dbReference>
<dbReference type="PANTHER" id="PTHR10270:SF161">
    <property type="entry name" value="SEX-DETERMINING REGION Y PROTEIN"/>
    <property type="match status" value="1"/>
</dbReference>
<feature type="DNA-binding region" description="HMG box" evidence="3">
    <location>
        <begin position="65"/>
        <end position="133"/>
    </location>
</feature>
<feature type="region of interest" description="Disordered" evidence="4">
    <location>
        <begin position="51"/>
        <end position="70"/>
    </location>
</feature>
<dbReference type="InterPro" id="IPR036910">
    <property type="entry name" value="HMG_box_dom_sf"/>
</dbReference>
<proteinExistence type="predicted"/>
<feature type="compositionally biased region" description="Low complexity" evidence="4">
    <location>
        <begin position="344"/>
        <end position="357"/>
    </location>
</feature>
<keyword evidence="1 3" id="KW-0238">DNA-binding</keyword>
<dbReference type="InterPro" id="IPR050140">
    <property type="entry name" value="SRY-related_HMG-box_TF-like"/>
</dbReference>
<dbReference type="InterPro" id="IPR009071">
    <property type="entry name" value="HMG_box_dom"/>
</dbReference>
<evidence type="ECO:0000256" key="3">
    <source>
        <dbReference type="PROSITE-ProRule" id="PRU00267"/>
    </source>
</evidence>
<comment type="caution">
    <text evidence="6">The sequence shown here is derived from an EMBL/GenBank/DDBJ whole genome shotgun (WGS) entry which is preliminary data.</text>
</comment>
<dbReference type="AlphaFoldDB" id="A0A2N5SPD5"/>
<evidence type="ECO:0000313" key="6">
    <source>
        <dbReference type="EMBL" id="PLW15103.1"/>
    </source>
</evidence>
<dbReference type="GO" id="GO:0030154">
    <property type="term" value="P:cell differentiation"/>
    <property type="evidence" value="ECO:0007669"/>
    <property type="project" value="TreeGrafter"/>
</dbReference>
<dbReference type="SUPFAM" id="SSF47095">
    <property type="entry name" value="HMG-box"/>
    <property type="match status" value="1"/>
</dbReference>
<feature type="compositionally biased region" description="Low complexity" evidence="4">
    <location>
        <begin position="168"/>
        <end position="178"/>
    </location>
</feature>
<dbReference type="SMART" id="SM00398">
    <property type="entry name" value="HMG"/>
    <property type="match status" value="1"/>
</dbReference>
<feature type="compositionally biased region" description="Polar residues" evidence="4">
    <location>
        <begin position="195"/>
        <end position="206"/>
    </location>
</feature>
<feature type="region of interest" description="Disordered" evidence="4">
    <location>
        <begin position="1"/>
        <end position="38"/>
    </location>
</feature>
<accession>A0A2N5SPD5</accession>
<feature type="compositionally biased region" description="Basic and acidic residues" evidence="4">
    <location>
        <begin position="141"/>
        <end position="153"/>
    </location>
</feature>
<dbReference type="EMBL" id="PGCI01000032">
    <property type="protein sequence ID" value="PLW47322.1"/>
    <property type="molecule type" value="Genomic_DNA"/>
</dbReference>
<organism evidence="6 8">
    <name type="scientific">Puccinia coronata f. sp. avenae</name>
    <dbReference type="NCBI Taxonomy" id="200324"/>
    <lineage>
        <taxon>Eukaryota</taxon>
        <taxon>Fungi</taxon>
        <taxon>Dikarya</taxon>
        <taxon>Basidiomycota</taxon>
        <taxon>Pucciniomycotina</taxon>
        <taxon>Pucciniomycetes</taxon>
        <taxon>Pucciniales</taxon>
        <taxon>Pucciniaceae</taxon>
        <taxon>Puccinia</taxon>
    </lineage>
</organism>
<evidence type="ECO:0000313" key="7">
    <source>
        <dbReference type="EMBL" id="PLW47322.1"/>
    </source>
</evidence>
<name>A0A2N5SPD5_9BASI</name>
<feature type="region of interest" description="Disordered" evidence="4">
    <location>
        <begin position="324"/>
        <end position="364"/>
    </location>
</feature>